<protein>
    <submittedName>
        <fullName evidence="1">Ornithine cyclodeaminase</fullName>
        <ecNumber evidence="1">4.3.1.12</ecNumber>
    </submittedName>
</protein>
<dbReference type="GO" id="GO:0008473">
    <property type="term" value="F:ornithine cyclodeaminase activity"/>
    <property type="evidence" value="ECO:0007669"/>
    <property type="project" value="UniProtKB-EC"/>
</dbReference>
<keyword evidence="2" id="KW-1185">Reference proteome</keyword>
<accession>A0A6N7IXM6</accession>
<evidence type="ECO:0000313" key="2">
    <source>
        <dbReference type="Proteomes" id="UP000460257"/>
    </source>
</evidence>
<dbReference type="PIRSF" id="PIRSF001439">
    <property type="entry name" value="CryM"/>
    <property type="match status" value="1"/>
</dbReference>
<keyword evidence="1" id="KW-0456">Lyase</keyword>
<dbReference type="InterPro" id="IPR023401">
    <property type="entry name" value="ODC_N"/>
</dbReference>
<dbReference type="PANTHER" id="PTHR13812:SF19">
    <property type="entry name" value="KETIMINE REDUCTASE MU-CRYSTALLIN"/>
    <property type="match status" value="1"/>
</dbReference>
<name>A0A6N7IXM6_9FIRM</name>
<comment type="caution">
    <text evidence="1">The sequence shown here is derived from an EMBL/GenBank/DDBJ whole genome shotgun (WGS) entry which is preliminary data.</text>
</comment>
<evidence type="ECO:0000313" key="1">
    <source>
        <dbReference type="EMBL" id="MQN00989.1"/>
    </source>
</evidence>
<proteinExistence type="predicted"/>
<dbReference type="PANTHER" id="PTHR13812">
    <property type="entry name" value="KETIMINE REDUCTASE MU-CRYSTALLIN"/>
    <property type="match status" value="1"/>
</dbReference>
<organism evidence="1 2">
    <name type="scientific">Candidatus Weimeria bifida</name>
    <dbReference type="NCBI Taxonomy" id="2599074"/>
    <lineage>
        <taxon>Bacteria</taxon>
        <taxon>Bacillati</taxon>
        <taxon>Bacillota</taxon>
        <taxon>Clostridia</taxon>
        <taxon>Lachnospirales</taxon>
        <taxon>Lachnospiraceae</taxon>
        <taxon>Candidatus Weimeria</taxon>
    </lineage>
</organism>
<dbReference type="EMBL" id="VOGC01000002">
    <property type="protein sequence ID" value="MQN00989.1"/>
    <property type="molecule type" value="Genomic_DNA"/>
</dbReference>
<dbReference type="Pfam" id="PF02423">
    <property type="entry name" value="OCD_Mu_crystall"/>
    <property type="match status" value="1"/>
</dbReference>
<dbReference type="GO" id="GO:0005737">
    <property type="term" value="C:cytoplasm"/>
    <property type="evidence" value="ECO:0007669"/>
    <property type="project" value="TreeGrafter"/>
</dbReference>
<dbReference type="NCBIfam" id="NF004848">
    <property type="entry name" value="PRK06199.1"/>
    <property type="match status" value="1"/>
</dbReference>
<dbReference type="AlphaFoldDB" id="A0A6N7IXM6"/>
<dbReference type="Gene3D" id="3.40.50.720">
    <property type="entry name" value="NAD(P)-binding Rossmann-like Domain"/>
    <property type="match status" value="1"/>
</dbReference>
<gene>
    <name evidence="1" type="ORF">FRC54_03210</name>
</gene>
<dbReference type="SUPFAM" id="SSF51735">
    <property type="entry name" value="NAD(P)-binding Rossmann-fold domains"/>
    <property type="match status" value="1"/>
</dbReference>
<dbReference type="InterPro" id="IPR036291">
    <property type="entry name" value="NAD(P)-bd_dom_sf"/>
</dbReference>
<dbReference type="Gene3D" id="3.30.1780.10">
    <property type="entry name" value="ornithine cyclodeaminase, domain 1"/>
    <property type="match status" value="1"/>
</dbReference>
<reference evidence="1" key="1">
    <citation type="journal article" date="2020" name="Appl. Environ. Microbiol.">
        <title>Medium-Chain Fatty Acid Synthesis by 'Candidatus Weimeria bifida' gen. nov., sp. nov., and 'Candidatus Pseudoramibacter fermentans' sp. nov.</title>
        <authorList>
            <person name="Scarborough M.J."/>
            <person name="Myers K.S."/>
            <person name="Donohue T.J."/>
            <person name="Noguera D.R."/>
        </authorList>
    </citation>
    <scope>NUCLEOTIDE SEQUENCE</scope>
    <source>
        <strain evidence="1">LCO1.1</strain>
    </source>
</reference>
<dbReference type="InterPro" id="IPR003462">
    <property type="entry name" value="ODC_Mu_crystall"/>
</dbReference>
<dbReference type="Proteomes" id="UP000460257">
    <property type="component" value="Unassembled WGS sequence"/>
</dbReference>
<dbReference type="EC" id="4.3.1.12" evidence="1"/>
<sequence>MSEYPAVDFLFLNEEDMVKAGVTDMPECVETMDKVLSLLDLGDFMMGGENHYSHGTKLAFPEESPFPEMPSGKGEDRRFMAMPAYIGAPFDNAGVKWYGSNMENKKKGLPRSILMFTLTDKDTGAPKAFMSANLISAYRTGATSGAGLKYLAKKDSKVAGLCGPGVIGRTSFEAMMVACPSIELVKVKGRSQKGIDEFTEFAKEKYPKVKVEKVDTLEDAVRDSDIVIFAATSGHDLSKYPKVEKEWVKPGCTFACPGGAEFDKDYLAKSCTLAVDALGLYKAWASEFPYPTYGNVTMVGTKFMDMEHEGLITDDDIKDVGKIINGKQKGRESDDEIIVYSVGGMPVEDVAWGTVCYNRAVKEGIGTKLHLWDKPLLA</sequence>